<dbReference type="GO" id="GO:0004527">
    <property type="term" value="F:exonuclease activity"/>
    <property type="evidence" value="ECO:0007669"/>
    <property type="project" value="UniProtKB-KW"/>
</dbReference>
<name>A0A1H4GJV7_9BACI</name>
<dbReference type="Gene3D" id="3.60.21.10">
    <property type="match status" value="1"/>
</dbReference>
<keyword evidence="1" id="KW-0378">Hydrolase</keyword>
<proteinExistence type="predicted"/>
<protein>
    <submittedName>
        <fullName evidence="3">DNA repair exonuclease SbcCD nuclease subunit</fullName>
    </submittedName>
</protein>
<dbReference type="InterPro" id="IPR004843">
    <property type="entry name" value="Calcineurin-like_PHP"/>
</dbReference>
<keyword evidence="3" id="KW-0540">Nuclease</keyword>
<evidence type="ECO:0000313" key="4">
    <source>
        <dbReference type="Proteomes" id="UP000198584"/>
    </source>
</evidence>
<dbReference type="Pfam" id="PF00149">
    <property type="entry name" value="Metallophos"/>
    <property type="match status" value="1"/>
</dbReference>
<dbReference type="PANTHER" id="PTHR30337:SF7">
    <property type="entry name" value="PHOSPHOESTERASE"/>
    <property type="match status" value="1"/>
</dbReference>
<dbReference type="EMBL" id="FNQR01000016">
    <property type="protein sequence ID" value="SEB09270.1"/>
    <property type="molecule type" value="Genomic_DNA"/>
</dbReference>
<keyword evidence="4" id="KW-1185">Reference proteome</keyword>
<gene>
    <name evidence="3" type="ORF">SAMN05421743_11640</name>
</gene>
<feature type="domain" description="Calcineurin-like phosphoesterase" evidence="2">
    <location>
        <begin position="5"/>
        <end position="203"/>
    </location>
</feature>
<sequence>MTDQIKFLHCADLHIDSPFKGIGELPSMIEQQIRDSTFTALQSLVEQAIVHQVDFILIAGDLFDHEVRSLKAQIRLRDAFQMLDEHGIEVFVSHGNHDYLSAVFHPVEYPENVHLFTEPHVTNQSFYKNGEPAAVVYGFSYHHRAVKERKAAEFRRIDEGKYHIAMLHGSIETNSDHDVYAPFRVRELKEQDMDYWALGHIHKREILSEAPYIVYPGNIQGRSIKETGEKGCYLVEMDPASTTLTFLPLHTFQFYNITLETEADSFNGLEKFLAAKMEQWRQTGPAIIHLHLTGGEELAALWHNKNDIAALLEWLNEQEQAESQWVWIRDITLDVMPSWNEKDLKQEKHFVGEVLRQYEALGDMEAWLDPLYRHRTARKYLDRMSDDEKKQVLKEAKDLVLMELLK</sequence>
<dbReference type="InterPro" id="IPR029052">
    <property type="entry name" value="Metallo-depent_PP-like"/>
</dbReference>
<organism evidence="3 4">
    <name type="scientific">Thalassobacillus cyri</name>
    <dbReference type="NCBI Taxonomy" id="571932"/>
    <lineage>
        <taxon>Bacteria</taxon>
        <taxon>Bacillati</taxon>
        <taxon>Bacillota</taxon>
        <taxon>Bacilli</taxon>
        <taxon>Bacillales</taxon>
        <taxon>Bacillaceae</taxon>
        <taxon>Thalassobacillus</taxon>
    </lineage>
</organism>
<dbReference type="AlphaFoldDB" id="A0A1H4GJV7"/>
<evidence type="ECO:0000313" key="3">
    <source>
        <dbReference type="EMBL" id="SEB09270.1"/>
    </source>
</evidence>
<dbReference type="OrthoDB" id="9773856at2"/>
<dbReference type="SUPFAM" id="SSF56300">
    <property type="entry name" value="Metallo-dependent phosphatases"/>
    <property type="match status" value="1"/>
</dbReference>
<reference evidence="4" key="1">
    <citation type="submission" date="2016-10" db="EMBL/GenBank/DDBJ databases">
        <authorList>
            <person name="Varghese N."/>
            <person name="Submissions S."/>
        </authorList>
    </citation>
    <scope>NUCLEOTIDE SEQUENCE [LARGE SCALE GENOMIC DNA]</scope>
    <source>
        <strain evidence="4">CCM7597</strain>
    </source>
</reference>
<keyword evidence="3" id="KW-0269">Exonuclease</keyword>
<accession>A0A1H4GJV7</accession>
<dbReference type="InterPro" id="IPR050535">
    <property type="entry name" value="DNA_Repair-Maintenance_Comp"/>
</dbReference>
<dbReference type="PANTHER" id="PTHR30337">
    <property type="entry name" value="COMPONENT OF ATP-DEPENDENT DSDNA EXONUCLEASE"/>
    <property type="match status" value="1"/>
</dbReference>
<dbReference type="PIRSF" id="PIRSF033091">
    <property type="entry name" value="Pesterase_YhaO"/>
    <property type="match status" value="1"/>
</dbReference>
<dbReference type="CDD" id="cd00840">
    <property type="entry name" value="MPP_Mre11_N"/>
    <property type="match status" value="1"/>
</dbReference>
<dbReference type="Proteomes" id="UP000198584">
    <property type="component" value="Unassembled WGS sequence"/>
</dbReference>
<dbReference type="RefSeq" id="WP_093046074.1">
    <property type="nucleotide sequence ID" value="NZ_FNQR01000016.1"/>
</dbReference>
<dbReference type="InterPro" id="IPR041796">
    <property type="entry name" value="Mre11_N"/>
</dbReference>
<evidence type="ECO:0000259" key="2">
    <source>
        <dbReference type="Pfam" id="PF00149"/>
    </source>
</evidence>
<evidence type="ECO:0000256" key="1">
    <source>
        <dbReference type="ARBA" id="ARBA00022801"/>
    </source>
</evidence>
<dbReference type="InterPro" id="IPR014576">
    <property type="entry name" value="Pesterase_YhaO"/>
</dbReference>
<dbReference type="STRING" id="571932.SAMN05421743_11640"/>